<reference evidence="2" key="2">
    <citation type="submission" date="2017-12" db="EMBL/GenBank/DDBJ databases">
        <title>Genome sequence of the Bar-tailed Godwit (Limosa lapponica baueri).</title>
        <authorList>
            <person name="Lima N.C.B."/>
            <person name="Parody-Merino A.M."/>
            <person name="Battley P.F."/>
            <person name="Fidler A.E."/>
            <person name="Prosdocimi F."/>
        </authorList>
    </citation>
    <scope>NUCLEOTIDE SEQUENCE [LARGE SCALE GENOMIC DNA]</scope>
</reference>
<protein>
    <submittedName>
        <fullName evidence="1">Inactive serine protease 54</fullName>
    </submittedName>
</protein>
<dbReference type="GO" id="GO:0008233">
    <property type="term" value="F:peptidase activity"/>
    <property type="evidence" value="ECO:0007669"/>
    <property type="project" value="UniProtKB-KW"/>
</dbReference>
<dbReference type="OrthoDB" id="6261922at2759"/>
<evidence type="ECO:0000313" key="2">
    <source>
        <dbReference type="Proteomes" id="UP000233556"/>
    </source>
</evidence>
<name>A0A2I0U8M4_LIMLA</name>
<gene>
    <name evidence="1" type="ORF">llap_7282</name>
</gene>
<dbReference type="Proteomes" id="UP000233556">
    <property type="component" value="Unassembled WGS sequence"/>
</dbReference>
<proteinExistence type="predicted"/>
<dbReference type="EMBL" id="KZ505996">
    <property type="protein sequence ID" value="PKU42389.1"/>
    <property type="molecule type" value="Genomic_DNA"/>
</dbReference>
<dbReference type="AlphaFoldDB" id="A0A2I0U8M4"/>
<keyword evidence="1" id="KW-0378">Hydrolase</keyword>
<keyword evidence="2" id="KW-1185">Reference proteome</keyword>
<accession>A0A2I0U8M4</accession>
<reference evidence="2" key="1">
    <citation type="submission" date="2017-11" db="EMBL/GenBank/DDBJ databases">
        <authorList>
            <person name="Lima N.C."/>
            <person name="Parody-Merino A.M."/>
            <person name="Battley P.F."/>
            <person name="Fidler A.E."/>
            <person name="Prosdocimi F."/>
        </authorList>
    </citation>
    <scope>NUCLEOTIDE SEQUENCE [LARGE SCALE GENOMIC DNA]</scope>
</reference>
<dbReference type="GO" id="GO:0006508">
    <property type="term" value="P:proteolysis"/>
    <property type="evidence" value="ECO:0007669"/>
    <property type="project" value="UniProtKB-KW"/>
</dbReference>
<organism evidence="1 2">
    <name type="scientific">Limosa lapponica baueri</name>
    <dbReference type="NCBI Taxonomy" id="1758121"/>
    <lineage>
        <taxon>Eukaryota</taxon>
        <taxon>Metazoa</taxon>
        <taxon>Chordata</taxon>
        <taxon>Craniata</taxon>
        <taxon>Vertebrata</taxon>
        <taxon>Euteleostomi</taxon>
        <taxon>Archelosauria</taxon>
        <taxon>Archosauria</taxon>
        <taxon>Dinosauria</taxon>
        <taxon>Saurischia</taxon>
        <taxon>Theropoda</taxon>
        <taxon>Coelurosauria</taxon>
        <taxon>Aves</taxon>
        <taxon>Neognathae</taxon>
        <taxon>Neoaves</taxon>
        <taxon>Charadriiformes</taxon>
        <taxon>Scolopacidae</taxon>
        <taxon>Limosa</taxon>
    </lineage>
</organism>
<evidence type="ECO:0000313" key="1">
    <source>
        <dbReference type="EMBL" id="PKU42389.1"/>
    </source>
</evidence>
<keyword evidence="1" id="KW-0645">Protease</keyword>
<sequence length="251" mass="27541">MKGGLGGPTGSTLSTHCHLPDQASGPRWWELAKHVGRVRDINPWSQRIKGMMRFILNIPSGRSPVIQAEHSSHGSKKNERGQLEQITYPVNLNVKDPNLSCAETSIETKGIRFGVTKVMGPSEKQRNKAGKIRLGTNILAGQYLTGISLKVFRFGMFAAVLSQPVGSKLAWPPGDQLVATDKFLWVVALQDVQCNLLAFSSILNEHWILSAVSSLRSRQQVLALAGLSSMERRREDQLKNSVSSCHPPPGL</sequence>